<evidence type="ECO:0000256" key="11">
    <source>
        <dbReference type="RuleBase" id="RU003658"/>
    </source>
</evidence>
<evidence type="ECO:0000256" key="3">
    <source>
        <dbReference type="ARBA" id="ARBA00005133"/>
    </source>
</evidence>
<comment type="catalytic activity">
    <reaction evidence="1 9 11">
        <text>1-(5-phospho-beta-D-ribosyl)-5-[(5-phospho-beta-D-ribosylamino)methylideneamino]imidazole-4-carboxamide = 5-[(5-phospho-1-deoxy-D-ribulos-1-ylimino)methylamino]-1-(5-phospho-beta-D-ribosyl)imidazole-4-carboxamide</text>
        <dbReference type="Rhea" id="RHEA:15469"/>
        <dbReference type="ChEBI" id="CHEBI:58435"/>
        <dbReference type="ChEBI" id="CHEBI:58525"/>
        <dbReference type="EC" id="5.3.1.16"/>
    </reaction>
</comment>
<evidence type="ECO:0000256" key="8">
    <source>
        <dbReference type="ARBA" id="ARBA00023235"/>
    </source>
</evidence>
<comment type="caution">
    <text evidence="12">The sequence shown here is derived from an EMBL/GenBank/DDBJ whole genome shotgun (WGS) entry which is preliminary data.</text>
</comment>
<dbReference type="InterPro" id="IPR006062">
    <property type="entry name" value="His_biosynth"/>
</dbReference>
<keyword evidence="5 9" id="KW-0963">Cytoplasm</keyword>
<evidence type="ECO:0000313" key="12">
    <source>
        <dbReference type="EMBL" id="RLE14769.1"/>
    </source>
</evidence>
<protein>
    <recommendedName>
        <fullName evidence="9 11">1-(5-phosphoribosyl)-5-[(5-phosphoribosylamino)methylideneamino] imidazole-4-carboxamide isomerase</fullName>
        <ecNumber evidence="9 11">5.3.1.16</ecNumber>
    </recommendedName>
    <alternativeName>
        <fullName evidence="9">Phosphoribosylformimino-5-aminoimidazole carboxamide ribotide isomerase</fullName>
    </alternativeName>
</protein>
<dbReference type="Pfam" id="PF00977">
    <property type="entry name" value="His_biosynth"/>
    <property type="match status" value="1"/>
</dbReference>
<reference evidence="12 13" key="1">
    <citation type="submission" date="2018-06" db="EMBL/GenBank/DDBJ databases">
        <title>Extensive metabolic versatility and redundancy in microbially diverse, dynamic hydrothermal sediments.</title>
        <authorList>
            <person name="Dombrowski N."/>
            <person name="Teske A."/>
            <person name="Baker B.J."/>
        </authorList>
    </citation>
    <scope>NUCLEOTIDE SEQUENCE [LARGE SCALE GENOMIC DNA]</scope>
    <source>
        <strain evidence="12">B19_G9</strain>
    </source>
</reference>
<evidence type="ECO:0000256" key="1">
    <source>
        <dbReference type="ARBA" id="ARBA00000901"/>
    </source>
</evidence>
<evidence type="ECO:0000256" key="9">
    <source>
        <dbReference type="HAMAP-Rule" id="MF_01014"/>
    </source>
</evidence>
<feature type="active site" description="Proton donor" evidence="9">
    <location>
        <position position="147"/>
    </location>
</feature>
<keyword evidence="7 9" id="KW-0368">Histidine biosynthesis</keyword>
<dbReference type="Gene3D" id="3.20.20.70">
    <property type="entry name" value="Aldolase class I"/>
    <property type="match status" value="1"/>
</dbReference>
<dbReference type="EMBL" id="QMQB01000023">
    <property type="protein sequence ID" value="RLE14769.1"/>
    <property type="molecule type" value="Genomic_DNA"/>
</dbReference>
<dbReference type="PANTHER" id="PTHR43090">
    <property type="entry name" value="1-(5-PHOSPHORIBOSYL)-5-[(5-PHOSPHORIBOSYLAMINO)METHYLIDENEAMINO] IMIDAZOLE-4-CARBOXAMIDE ISOMERASE"/>
    <property type="match status" value="1"/>
</dbReference>
<dbReference type="NCBIfam" id="TIGR00007">
    <property type="entry name" value="1-(5-phosphoribosyl)-5-[(5-phosphoribosylamino)methylideneamino]imidazole-4-carboxamide isomerase"/>
    <property type="match status" value="1"/>
</dbReference>
<dbReference type="UniPathway" id="UPA00031">
    <property type="reaction ID" value="UER00009"/>
</dbReference>
<dbReference type="EC" id="5.3.1.16" evidence="9 11"/>
<sequence>MPVQISWSKSSKIGKKDAPLLIIPAIDLKEGRCVRLWQGIKERETVYATDPLKVAKLWFKKGARRIHIVDLDGAFSGKPKHLEIAQTIKDSLPVAIQYGGGIRSIELLEDVLKRGIDFAIVGTKALSMDFIKEAIRRFNNRIIVSIDSKEGKVAIKGWQVKTRMDVQELGKKLATLGVRTIILTDITKDGTLEGINIDFLNRFAKNIPCDLIIAGGVSSLENIRKIKQIDKKIIGVIIGKALYSGNINLEDALEVAKDSTGK</sequence>
<evidence type="ECO:0000256" key="6">
    <source>
        <dbReference type="ARBA" id="ARBA00022605"/>
    </source>
</evidence>
<dbReference type="CDD" id="cd04732">
    <property type="entry name" value="HisA"/>
    <property type="match status" value="1"/>
</dbReference>
<dbReference type="GO" id="GO:0000162">
    <property type="term" value="P:L-tryptophan biosynthetic process"/>
    <property type="evidence" value="ECO:0007669"/>
    <property type="project" value="TreeGrafter"/>
</dbReference>
<evidence type="ECO:0000256" key="10">
    <source>
        <dbReference type="RuleBase" id="RU003657"/>
    </source>
</evidence>
<keyword evidence="8 9" id="KW-0413">Isomerase</keyword>
<evidence type="ECO:0000256" key="7">
    <source>
        <dbReference type="ARBA" id="ARBA00023102"/>
    </source>
</evidence>
<dbReference type="InterPro" id="IPR011060">
    <property type="entry name" value="RibuloseP-bd_barrel"/>
</dbReference>
<organism evidence="12 13">
    <name type="scientific">Aerophobetes bacterium</name>
    <dbReference type="NCBI Taxonomy" id="2030807"/>
    <lineage>
        <taxon>Bacteria</taxon>
        <taxon>Candidatus Aerophobota</taxon>
    </lineage>
</organism>
<dbReference type="InterPro" id="IPR044524">
    <property type="entry name" value="Isoase_HisA-like"/>
</dbReference>
<dbReference type="InterPro" id="IPR023016">
    <property type="entry name" value="HisA/PriA"/>
</dbReference>
<dbReference type="HAMAP" id="MF_01014">
    <property type="entry name" value="HisA"/>
    <property type="match status" value="1"/>
</dbReference>
<comment type="subcellular location">
    <subcellularLocation>
        <location evidence="2 9 11">Cytoplasm</location>
    </subcellularLocation>
</comment>
<dbReference type="GO" id="GO:0005737">
    <property type="term" value="C:cytoplasm"/>
    <property type="evidence" value="ECO:0007669"/>
    <property type="project" value="UniProtKB-SubCell"/>
</dbReference>
<dbReference type="GO" id="GO:0003949">
    <property type="term" value="F:1-(5-phosphoribosyl)-5-[(5-phosphoribosylamino)methylideneamino]imidazole-4-carboxamide isomerase activity"/>
    <property type="evidence" value="ECO:0007669"/>
    <property type="project" value="UniProtKB-UniRule"/>
</dbReference>
<evidence type="ECO:0000256" key="5">
    <source>
        <dbReference type="ARBA" id="ARBA00022490"/>
    </source>
</evidence>
<dbReference type="InterPro" id="IPR013785">
    <property type="entry name" value="Aldolase_TIM"/>
</dbReference>
<feature type="active site" description="Proton acceptor" evidence="9">
    <location>
        <position position="27"/>
    </location>
</feature>
<evidence type="ECO:0000313" key="13">
    <source>
        <dbReference type="Proteomes" id="UP000267654"/>
    </source>
</evidence>
<evidence type="ECO:0000256" key="2">
    <source>
        <dbReference type="ARBA" id="ARBA00004496"/>
    </source>
</evidence>
<comment type="pathway">
    <text evidence="3 9 11">Amino-acid biosynthesis; L-histidine biosynthesis; L-histidine from 5-phospho-alpha-D-ribose 1-diphosphate: step 4/9.</text>
</comment>
<dbReference type="FunFam" id="3.20.20.70:FF:000009">
    <property type="entry name" value="1-(5-phosphoribosyl)-5-[(5-phosphoribosylamino)methylideneamino] imidazole-4-carboxamide isomerase"/>
    <property type="match status" value="1"/>
</dbReference>
<proteinExistence type="inferred from homology"/>
<name>A0A662DKX1_UNCAE</name>
<keyword evidence="6 9" id="KW-0028">Amino-acid biosynthesis</keyword>
<dbReference type="AlphaFoldDB" id="A0A662DKX1"/>
<comment type="similarity">
    <text evidence="4 9 10">Belongs to the HisA/HisF family.</text>
</comment>
<gene>
    <name evidence="9 12" type="primary">hisA</name>
    <name evidence="12" type="ORF">DRI96_00940</name>
</gene>
<dbReference type="Proteomes" id="UP000267654">
    <property type="component" value="Unassembled WGS sequence"/>
</dbReference>
<accession>A0A662DKX1</accession>
<dbReference type="InterPro" id="IPR006063">
    <property type="entry name" value="HisA_bact_arch"/>
</dbReference>
<evidence type="ECO:0000256" key="4">
    <source>
        <dbReference type="ARBA" id="ARBA00009667"/>
    </source>
</evidence>
<dbReference type="GO" id="GO:0000105">
    <property type="term" value="P:L-histidine biosynthetic process"/>
    <property type="evidence" value="ECO:0007669"/>
    <property type="project" value="UniProtKB-UniRule"/>
</dbReference>
<dbReference type="SUPFAM" id="SSF51366">
    <property type="entry name" value="Ribulose-phoshate binding barrel"/>
    <property type="match status" value="1"/>
</dbReference>
<dbReference type="PANTHER" id="PTHR43090:SF2">
    <property type="entry name" value="1-(5-PHOSPHORIBOSYL)-5-[(5-PHOSPHORIBOSYLAMINO)METHYLIDENEAMINO] IMIDAZOLE-4-CARBOXAMIDE ISOMERASE"/>
    <property type="match status" value="1"/>
</dbReference>